<evidence type="ECO:0000313" key="2">
    <source>
        <dbReference type="RefSeq" id="XP_022131759.1"/>
    </source>
</evidence>
<dbReference type="RefSeq" id="XP_022131759.1">
    <property type="nucleotide sequence ID" value="XM_022276067.1"/>
</dbReference>
<name>A0A6J1BR70_MOMCH</name>
<keyword evidence="1" id="KW-1185">Reference proteome</keyword>
<proteinExistence type="predicted"/>
<protein>
    <submittedName>
        <fullName evidence="2">Uncharacterized protein LOC111004845</fullName>
    </submittedName>
</protein>
<dbReference type="AlphaFoldDB" id="A0A6J1BR70"/>
<sequence length="174" mass="19556">MLEQVWVNRLGFVWLSVELHQKATVHVGGSAAGRRIPVAVQCRRRSWFVERVGRSWRVVGEPPRHRSCDCGGDVTLLQFRGGNAAPPWRTLLMAPESRFNTAARHAVARNSPQVRVTPPGFVSCYSRVFSRAAGESRWSLRTAAPLLPPPWVRGRRREGWLANGKAARLQREKG</sequence>
<organism evidence="1 2">
    <name type="scientific">Momordica charantia</name>
    <name type="common">Bitter gourd</name>
    <name type="synonym">Balsam pear</name>
    <dbReference type="NCBI Taxonomy" id="3673"/>
    <lineage>
        <taxon>Eukaryota</taxon>
        <taxon>Viridiplantae</taxon>
        <taxon>Streptophyta</taxon>
        <taxon>Embryophyta</taxon>
        <taxon>Tracheophyta</taxon>
        <taxon>Spermatophyta</taxon>
        <taxon>Magnoliopsida</taxon>
        <taxon>eudicotyledons</taxon>
        <taxon>Gunneridae</taxon>
        <taxon>Pentapetalae</taxon>
        <taxon>rosids</taxon>
        <taxon>fabids</taxon>
        <taxon>Cucurbitales</taxon>
        <taxon>Cucurbitaceae</taxon>
        <taxon>Momordiceae</taxon>
        <taxon>Momordica</taxon>
    </lineage>
</organism>
<dbReference type="GeneID" id="111004845"/>
<evidence type="ECO:0000313" key="1">
    <source>
        <dbReference type="Proteomes" id="UP000504603"/>
    </source>
</evidence>
<dbReference type="Proteomes" id="UP000504603">
    <property type="component" value="Unplaced"/>
</dbReference>
<accession>A0A6J1BR70</accession>
<dbReference type="KEGG" id="mcha:111004845"/>
<gene>
    <name evidence="2" type="primary">LOC111004845</name>
</gene>
<reference evidence="2" key="1">
    <citation type="submission" date="2025-08" db="UniProtKB">
        <authorList>
            <consortium name="RefSeq"/>
        </authorList>
    </citation>
    <scope>IDENTIFICATION</scope>
    <source>
        <strain evidence="2">OHB3-1</strain>
    </source>
</reference>